<keyword evidence="1" id="KW-1185">Reference proteome</keyword>
<dbReference type="Proteomes" id="UP000887577">
    <property type="component" value="Unplaced"/>
</dbReference>
<protein>
    <submittedName>
        <fullName evidence="2">Uncharacterized protein</fullName>
    </submittedName>
</protein>
<dbReference type="WBParaSite" id="PSU_v2.g4691.t1">
    <property type="protein sequence ID" value="PSU_v2.g4691.t1"/>
    <property type="gene ID" value="PSU_v2.g4691"/>
</dbReference>
<organism evidence="1 2">
    <name type="scientific">Panagrolaimus superbus</name>
    <dbReference type="NCBI Taxonomy" id="310955"/>
    <lineage>
        <taxon>Eukaryota</taxon>
        <taxon>Metazoa</taxon>
        <taxon>Ecdysozoa</taxon>
        <taxon>Nematoda</taxon>
        <taxon>Chromadorea</taxon>
        <taxon>Rhabditida</taxon>
        <taxon>Tylenchina</taxon>
        <taxon>Panagrolaimomorpha</taxon>
        <taxon>Panagrolaimoidea</taxon>
        <taxon>Panagrolaimidae</taxon>
        <taxon>Panagrolaimus</taxon>
    </lineage>
</organism>
<dbReference type="AlphaFoldDB" id="A0A914YXJ9"/>
<proteinExistence type="predicted"/>
<accession>A0A914YXJ9</accession>
<evidence type="ECO:0000313" key="1">
    <source>
        <dbReference type="Proteomes" id="UP000887577"/>
    </source>
</evidence>
<sequence>MINLDIRVNILYTDEVSSERQLIDVNLLLHPLYEIICFESSGLPYELPFVSLNKIKEQLVEFRRLPRSCVLCFENQEIANKFLNLCIEKFTNRSIIKNTVLRAFVMSKESAISLDKMESLTNLLRDLYKNLNIDKECESKKGYMMELLDEYELDNVIAVLHASQNGDQTET</sequence>
<name>A0A914YXJ9_9BILA</name>
<reference evidence="2" key="1">
    <citation type="submission" date="2022-11" db="UniProtKB">
        <authorList>
            <consortium name="WormBaseParasite"/>
        </authorList>
    </citation>
    <scope>IDENTIFICATION</scope>
</reference>
<evidence type="ECO:0000313" key="2">
    <source>
        <dbReference type="WBParaSite" id="PSU_v2.g4691.t1"/>
    </source>
</evidence>